<organism evidence="1 2">
    <name type="scientific">Candidatus Regiella insecticola 5.15</name>
    <dbReference type="NCBI Taxonomy" id="1005043"/>
    <lineage>
        <taxon>Bacteria</taxon>
        <taxon>Pseudomonadati</taxon>
        <taxon>Pseudomonadota</taxon>
        <taxon>Gammaproteobacteria</taxon>
        <taxon>Enterobacterales</taxon>
        <taxon>Enterobacteriaceae</taxon>
        <taxon>aphid secondary symbionts</taxon>
        <taxon>Candidatus Regiella</taxon>
    </lineage>
</organism>
<accession>G2H177</accession>
<comment type="caution">
    <text evidence="1">The sequence shown here is derived from an EMBL/GenBank/DDBJ whole genome shotgun (WGS) entry which is preliminary data.</text>
</comment>
<name>G2H177_9ENTR</name>
<dbReference type="AlphaFoldDB" id="G2H177"/>
<proteinExistence type="predicted"/>
<keyword evidence="2" id="KW-1185">Reference proteome</keyword>
<dbReference type="RefSeq" id="WP_006707458.1">
    <property type="nucleotide sequence ID" value="NZ_AGCA01000427.1"/>
</dbReference>
<protein>
    <submittedName>
        <fullName evidence="1">Uncharacterized protein</fullName>
    </submittedName>
</protein>
<sequence>MAFINKHHHVMSPLLYMQQGDRYIGNAANELENINDYFYPLSQPALLYTANNDQTIFNNSSQRSNVVLIFHNQTSAWYRGDLPITFQRANDQPEQTIYKNIFWMSDIQTKKLRHLYFPAIHLPVITQRTASMIGRPAPVTSEIVQTHVLSKGILFQQNYTYYLADIDEENNMSRQIQLIYMIDTQSTRGSLALLEARGLPQDVMTKLINERNLTALDHFMTQQASTSSAGAQFSSIRSTHANIAQLILPQTITTISIGNNRLIWPLANSLDGVMGNVIANIDSQILNNTQYFVTLVSAIKGEDIEDNHYFWSVTEPDNHHQFYKLYRQKGEALAQEVSLNNFGLLSADVLSITGIHQGVAISMKNGHSYHFTLDLIEQEQLSLHSLGKAWQILYQNWLPILKMYLGQFKEQTQTRSLFGNKQKKTIHIASILSITDLLHSDGQTALPVWYDTIANHLFIKKAVNLL</sequence>
<reference evidence="1 2" key="1">
    <citation type="journal article" date="2012" name="Genome Res.">
        <title>Genomic basis of endosymbiont-conferred protection against an insect parasitoid.</title>
        <authorList>
            <person name="Hansen A.K."/>
            <person name="Vorburger C."/>
            <person name="Moran N.A."/>
        </authorList>
    </citation>
    <scope>NUCLEOTIDE SEQUENCE [LARGE SCALE GENOMIC DNA]</scope>
    <source>
        <strain evidence="2">R5.15</strain>
    </source>
</reference>
<dbReference type="Proteomes" id="UP000004116">
    <property type="component" value="Unassembled WGS sequence"/>
</dbReference>
<evidence type="ECO:0000313" key="1">
    <source>
        <dbReference type="EMBL" id="EGY28253.1"/>
    </source>
</evidence>
<dbReference type="EMBL" id="AGCA01000427">
    <property type="protein sequence ID" value="EGY28253.1"/>
    <property type="molecule type" value="Genomic_DNA"/>
</dbReference>
<evidence type="ECO:0000313" key="2">
    <source>
        <dbReference type="Proteomes" id="UP000004116"/>
    </source>
</evidence>
<dbReference type="OrthoDB" id="1179829at2"/>
<gene>
    <name evidence="1" type="ORF">Rin_00018150</name>
</gene>